<proteinExistence type="predicted"/>
<dbReference type="InterPro" id="IPR001304">
    <property type="entry name" value="C-type_lectin-like"/>
</dbReference>
<evidence type="ECO:0000313" key="5">
    <source>
        <dbReference type="RefSeq" id="XP_019620484.1"/>
    </source>
</evidence>
<name>A0A6P4YEI7_BRABE</name>
<feature type="region of interest" description="Disordered" evidence="2">
    <location>
        <begin position="1"/>
        <end position="63"/>
    </location>
</feature>
<evidence type="ECO:0000313" key="4">
    <source>
        <dbReference type="Proteomes" id="UP000515135"/>
    </source>
</evidence>
<dbReference type="OrthoDB" id="418245at2759"/>
<organism evidence="4 5">
    <name type="scientific">Branchiostoma belcheri</name>
    <name type="common">Amphioxus</name>
    <dbReference type="NCBI Taxonomy" id="7741"/>
    <lineage>
        <taxon>Eukaryota</taxon>
        <taxon>Metazoa</taxon>
        <taxon>Chordata</taxon>
        <taxon>Cephalochordata</taxon>
        <taxon>Leptocardii</taxon>
        <taxon>Amphioxiformes</taxon>
        <taxon>Branchiostomatidae</taxon>
        <taxon>Branchiostoma</taxon>
    </lineage>
</organism>
<dbReference type="KEGG" id="bbel:109467030"/>
<dbReference type="SUPFAM" id="SSF56436">
    <property type="entry name" value="C-type lectin-like"/>
    <property type="match status" value="1"/>
</dbReference>
<dbReference type="PANTHER" id="PTHR22801:SF63">
    <property type="entry name" value="C-TYPE LECTIN DOMAIN-CONTAINING PROTEIN"/>
    <property type="match status" value="1"/>
</dbReference>
<keyword evidence="1" id="KW-1015">Disulfide bond</keyword>
<dbReference type="PANTHER" id="PTHR22801">
    <property type="entry name" value="LITHOSTATHINE"/>
    <property type="match status" value="1"/>
</dbReference>
<protein>
    <submittedName>
        <fullName evidence="5">Alpha-N-acetylgalactosamine-specific lectin-like</fullName>
    </submittedName>
</protein>
<dbReference type="RefSeq" id="XP_019620484.1">
    <property type="nucleotide sequence ID" value="XM_019764925.1"/>
</dbReference>
<dbReference type="Proteomes" id="UP000515135">
    <property type="component" value="Unplaced"/>
</dbReference>
<dbReference type="AlphaFoldDB" id="A0A6P4YEI7"/>
<gene>
    <name evidence="5" type="primary">LOC109467030</name>
</gene>
<feature type="domain" description="C-type lectin" evidence="3">
    <location>
        <begin position="100"/>
        <end position="221"/>
    </location>
</feature>
<dbReference type="Pfam" id="PF00059">
    <property type="entry name" value="Lectin_C"/>
    <property type="match status" value="1"/>
</dbReference>
<reference evidence="5" key="1">
    <citation type="submission" date="2025-08" db="UniProtKB">
        <authorList>
            <consortium name="RefSeq"/>
        </authorList>
    </citation>
    <scope>IDENTIFICATION</scope>
    <source>
        <tissue evidence="5">Gonad</tissue>
    </source>
</reference>
<dbReference type="GeneID" id="109467030"/>
<keyword evidence="4" id="KW-1185">Reference proteome</keyword>
<dbReference type="Gene3D" id="3.10.100.10">
    <property type="entry name" value="Mannose-Binding Protein A, subunit A"/>
    <property type="match status" value="1"/>
</dbReference>
<dbReference type="InterPro" id="IPR016186">
    <property type="entry name" value="C-type_lectin-like/link_sf"/>
</dbReference>
<sequence>MLGFAGPPGPIGPPGPASAGPPGPPGPPGEMGPMGPAGPVSAGSPGLPGERGPMGPAGPVSGGLSGLPVTSMCSPRPGQPGCAKPSISAPAFCPKCYHEWRGACYGVFSLHKNFSEAAATCRRDGGTLAMPRDAETDNFLFELVKSIDAYSTFWIGLTDLDKEGTFEWVDGTPLGNFSAWGVEQPDDHMGNEDCVHFRPTPSGNHDWNDLRCSLYITFICQVVPGPA</sequence>
<evidence type="ECO:0000256" key="1">
    <source>
        <dbReference type="ARBA" id="ARBA00023157"/>
    </source>
</evidence>
<dbReference type="PROSITE" id="PS00615">
    <property type="entry name" value="C_TYPE_LECTIN_1"/>
    <property type="match status" value="1"/>
</dbReference>
<dbReference type="CDD" id="cd00037">
    <property type="entry name" value="CLECT"/>
    <property type="match status" value="1"/>
</dbReference>
<dbReference type="PROSITE" id="PS50041">
    <property type="entry name" value="C_TYPE_LECTIN_2"/>
    <property type="match status" value="1"/>
</dbReference>
<dbReference type="InterPro" id="IPR016187">
    <property type="entry name" value="CTDL_fold"/>
</dbReference>
<dbReference type="SMART" id="SM00034">
    <property type="entry name" value="CLECT"/>
    <property type="match status" value="1"/>
</dbReference>
<dbReference type="InterPro" id="IPR018378">
    <property type="entry name" value="C-type_lectin_CS"/>
</dbReference>
<feature type="compositionally biased region" description="Pro residues" evidence="2">
    <location>
        <begin position="7"/>
        <end position="30"/>
    </location>
</feature>
<feature type="compositionally biased region" description="Low complexity" evidence="2">
    <location>
        <begin position="31"/>
        <end position="48"/>
    </location>
</feature>
<dbReference type="InterPro" id="IPR050801">
    <property type="entry name" value="Ca-Dep_Lectins_ImmuneDev"/>
</dbReference>
<evidence type="ECO:0000256" key="2">
    <source>
        <dbReference type="SAM" id="MobiDB-lite"/>
    </source>
</evidence>
<evidence type="ECO:0000259" key="3">
    <source>
        <dbReference type="PROSITE" id="PS50041"/>
    </source>
</evidence>
<accession>A0A6P4YEI7</accession>